<dbReference type="InterPro" id="IPR001387">
    <property type="entry name" value="Cro/C1-type_HTH"/>
</dbReference>
<feature type="compositionally biased region" description="Basic and acidic residues" evidence="1">
    <location>
        <begin position="24"/>
        <end position="45"/>
    </location>
</feature>
<dbReference type="GO" id="GO:0003677">
    <property type="term" value="F:DNA binding"/>
    <property type="evidence" value="ECO:0007669"/>
    <property type="project" value="InterPro"/>
</dbReference>
<gene>
    <name evidence="3" type="ORF">HBH39_11855</name>
</gene>
<dbReference type="CDD" id="cd00093">
    <property type="entry name" value="HTH_XRE"/>
    <property type="match status" value="1"/>
</dbReference>
<dbReference type="InterPro" id="IPR010982">
    <property type="entry name" value="Lambda_DNA-bd_dom_sf"/>
</dbReference>
<reference evidence="3 4" key="1">
    <citation type="submission" date="2020-03" db="EMBL/GenBank/DDBJ databases">
        <title>Complete genome sequence of Shewanella sp.</title>
        <authorList>
            <person name="Kim Y.-S."/>
            <person name="Kim S.-J."/>
            <person name="Jung H.-K."/>
            <person name="Kim K.-H."/>
        </authorList>
    </citation>
    <scope>NUCLEOTIDE SEQUENCE [LARGE SCALE GENOMIC DNA]</scope>
    <source>
        <strain evidence="3 4">PN3F2</strain>
    </source>
</reference>
<evidence type="ECO:0000313" key="4">
    <source>
        <dbReference type="Proteomes" id="UP000502608"/>
    </source>
</evidence>
<evidence type="ECO:0000259" key="2">
    <source>
        <dbReference type="PROSITE" id="PS50943"/>
    </source>
</evidence>
<evidence type="ECO:0000256" key="1">
    <source>
        <dbReference type="SAM" id="MobiDB-lite"/>
    </source>
</evidence>
<name>A0A6G9QMP3_9GAMM</name>
<feature type="region of interest" description="Disordered" evidence="1">
    <location>
        <begin position="1"/>
        <end position="62"/>
    </location>
</feature>
<dbReference type="EMBL" id="CP050313">
    <property type="protein sequence ID" value="QIR15091.1"/>
    <property type="molecule type" value="Genomic_DNA"/>
</dbReference>
<dbReference type="SUPFAM" id="SSF47413">
    <property type="entry name" value="lambda repressor-like DNA-binding domains"/>
    <property type="match status" value="1"/>
</dbReference>
<accession>A0A6G9QMP3</accession>
<dbReference type="PROSITE" id="PS50943">
    <property type="entry name" value="HTH_CROC1"/>
    <property type="match status" value="1"/>
</dbReference>
<dbReference type="Proteomes" id="UP000502608">
    <property type="component" value="Chromosome"/>
</dbReference>
<dbReference type="RefSeq" id="WP_167678515.1">
    <property type="nucleotide sequence ID" value="NZ_CP050313.1"/>
</dbReference>
<feature type="domain" description="HTH cro/C1-type" evidence="2">
    <location>
        <begin position="87"/>
        <end position="142"/>
    </location>
</feature>
<proteinExistence type="predicted"/>
<organism evidence="3 4">
    <name type="scientific">Shewanella aestuarii</name>
    <dbReference type="NCBI Taxonomy" id="1028752"/>
    <lineage>
        <taxon>Bacteria</taxon>
        <taxon>Pseudomonadati</taxon>
        <taxon>Pseudomonadota</taxon>
        <taxon>Gammaproteobacteria</taxon>
        <taxon>Alteromonadales</taxon>
        <taxon>Shewanellaceae</taxon>
        <taxon>Shewanella</taxon>
    </lineage>
</organism>
<dbReference type="AlphaFoldDB" id="A0A6G9QMP3"/>
<protein>
    <submittedName>
        <fullName evidence="3">Helix-turn-helix transcriptional regulator</fullName>
    </submittedName>
</protein>
<keyword evidence="4" id="KW-1185">Reference proteome</keyword>
<dbReference type="KEGG" id="saes:HBH39_11855"/>
<dbReference type="Gene3D" id="1.10.260.40">
    <property type="entry name" value="lambda repressor-like DNA-binding domains"/>
    <property type="match status" value="1"/>
</dbReference>
<dbReference type="Pfam" id="PF01381">
    <property type="entry name" value="HTH_3"/>
    <property type="match status" value="1"/>
</dbReference>
<evidence type="ECO:0000313" key="3">
    <source>
        <dbReference type="EMBL" id="QIR15091.1"/>
    </source>
</evidence>
<sequence length="153" mass="16937">MSDKSTITETAKETIARLRANRQQRSELEKEKSQPHQTRGVEEAQTKQGAKRASKQARGVSTVQRKKAISAIAQKLLHGELTQGQALKALRVEVLGLTQDEYASLAKVSRKTLSDVENDRGSFKTDILDRLFKPFALKVGIVPITIGVTTRIL</sequence>